<dbReference type="HAMAP" id="MF_01037">
    <property type="entry name" value="TrmFO"/>
    <property type="match status" value="1"/>
</dbReference>
<evidence type="ECO:0000256" key="1">
    <source>
        <dbReference type="ARBA" id="ARBA00001974"/>
    </source>
</evidence>
<dbReference type="FunFam" id="3.50.50.60:FF:000035">
    <property type="entry name" value="Methylenetetrahydrofolate--tRNA-(uracil-5-)-methyltransferase TrmFO"/>
    <property type="match status" value="1"/>
</dbReference>
<keyword evidence="2 10" id="KW-0963">Cytoplasm</keyword>
<evidence type="ECO:0000256" key="9">
    <source>
        <dbReference type="ARBA" id="ARBA00023027"/>
    </source>
</evidence>
<dbReference type="GO" id="GO:0030488">
    <property type="term" value="P:tRNA methylation"/>
    <property type="evidence" value="ECO:0007669"/>
    <property type="project" value="TreeGrafter"/>
</dbReference>
<dbReference type="RefSeq" id="WP_049738761.1">
    <property type="nucleotide sequence ID" value="NZ_BJON01000015.1"/>
</dbReference>
<dbReference type="GO" id="GO:0047151">
    <property type="term" value="F:tRNA (uracil(54)-C5)-methyltransferase activity, 5,10-methylenetetrahydrofolate-dependent"/>
    <property type="evidence" value="ECO:0007669"/>
    <property type="project" value="UniProtKB-UniRule"/>
</dbReference>
<evidence type="ECO:0000313" key="12">
    <source>
        <dbReference type="EMBL" id="GED70250.1"/>
    </source>
</evidence>
<gene>
    <name evidence="13" type="primary">gid</name>
    <name evidence="10 12" type="synonym">trmFO</name>
    <name evidence="13" type="ORF">ADS79_12795</name>
    <name evidence="12" type="ORF">BRE01_39520</name>
</gene>
<dbReference type="PROSITE" id="PS01281">
    <property type="entry name" value="GIDA_2"/>
    <property type="match status" value="1"/>
</dbReference>
<dbReference type="FunFam" id="3.50.50.60:FF:000040">
    <property type="entry name" value="Methylenetetrahydrofolate--tRNA-(uracil-5-)-methyltransferase TrmFO"/>
    <property type="match status" value="1"/>
</dbReference>
<dbReference type="PATRIC" id="fig|54915.3.peg.1546"/>
<evidence type="ECO:0000256" key="7">
    <source>
        <dbReference type="ARBA" id="ARBA00022827"/>
    </source>
</evidence>
<dbReference type="InterPro" id="IPR004417">
    <property type="entry name" value="TrmFO"/>
</dbReference>
<dbReference type="InterPro" id="IPR036188">
    <property type="entry name" value="FAD/NAD-bd_sf"/>
</dbReference>
<proteinExistence type="inferred from homology"/>
<evidence type="ECO:0000313" key="14">
    <source>
        <dbReference type="Proteomes" id="UP000036834"/>
    </source>
</evidence>
<comment type="function">
    <text evidence="10">Catalyzes the folate-dependent formation of 5-methyl-uridine at position 54 (M-5-U54) in all tRNAs.</text>
</comment>
<keyword evidence="8 10" id="KW-0521">NADP</keyword>
<accession>A0A0K9YVH3</accession>
<dbReference type="GO" id="GO:0002098">
    <property type="term" value="P:tRNA wobble uridine modification"/>
    <property type="evidence" value="ECO:0007669"/>
    <property type="project" value="TreeGrafter"/>
</dbReference>
<dbReference type="EMBL" id="BJON01000015">
    <property type="protein sequence ID" value="GED70250.1"/>
    <property type="molecule type" value="Genomic_DNA"/>
</dbReference>
<evidence type="ECO:0000256" key="6">
    <source>
        <dbReference type="ARBA" id="ARBA00022694"/>
    </source>
</evidence>
<dbReference type="InterPro" id="IPR040131">
    <property type="entry name" value="MnmG_N"/>
</dbReference>
<comment type="catalytic activity">
    <reaction evidence="10">
        <text>uridine(54) in tRNA + (6R)-5,10-methylene-5,6,7,8-tetrahydrofolate + NADPH + H(+) = 5-methyluridine(54) in tRNA + (6S)-5,6,7,8-tetrahydrofolate + NADP(+)</text>
        <dbReference type="Rhea" id="RHEA:62372"/>
        <dbReference type="Rhea" id="RHEA-COMP:10167"/>
        <dbReference type="Rhea" id="RHEA-COMP:10193"/>
        <dbReference type="ChEBI" id="CHEBI:15378"/>
        <dbReference type="ChEBI" id="CHEBI:15636"/>
        <dbReference type="ChEBI" id="CHEBI:57453"/>
        <dbReference type="ChEBI" id="CHEBI:57783"/>
        <dbReference type="ChEBI" id="CHEBI:58349"/>
        <dbReference type="ChEBI" id="CHEBI:65315"/>
        <dbReference type="ChEBI" id="CHEBI:74447"/>
        <dbReference type="EC" id="2.1.1.74"/>
    </reaction>
</comment>
<comment type="cofactor">
    <cofactor evidence="1 10">
        <name>FAD</name>
        <dbReference type="ChEBI" id="CHEBI:57692"/>
    </cofactor>
</comment>
<sequence length="433" mass="48074">MTLPTITVVGAGLAGSEAAWQIAQAGVPVKLYEMRPKTQTPAHHTDKFAELVCSNSLRANTLTNAVGVLKEEMRRLGSVIISAADRCAVPAGGALAVDRHEFADYVTEAVRNHPLVEVVTDEMTEIPQGIVVIATGPLTSPALSKELKELTGEEYLYFYDAAAPILEKESIDMNKVFVASRYDKGEAAYLNCPMTEEEFNRFYDELIAAEAVPLKEFEKEIFFEGCMPIEVMAKRGRQTMVFGPLKPVGLMDPRTGKKPYAVVQLRQDNGAATLYNIVGFQTHLKWPEQKRVFSMIPGLENCEIVRYGVMHRNTFINSPKLLKPTYQYKERETLFFAGQMTGVEGYVESAASGLLAGMNAARLAKGEELLVLPPETVIGSMARYITTADSKHFQPMNANFGLVPELPERIRNKREKNEKLAERALDTIQNFTQ</sequence>
<evidence type="ECO:0000256" key="2">
    <source>
        <dbReference type="ARBA" id="ARBA00022490"/>
    </source>
</evidence>
<comment type="catalytic activity">
    <reaction evidence="10">
        <text>uridine(54) in tRNA + (6R)-5,10-methylene-5,6,7,8-tetrahydrofolate + NADH + H(+) = 5-methyluridine(54) in tRNA + (6S)-5,6,7,8-tetrahydrofolate + NAD(+)</text>
        <dbReference type="Rhea" id="RHEA:16873"/>
        <dbReference type="Rhea" id="RHEA-COMP:10167"/>
        <dbReference type="Rhea" id="RHEA-COMP:10193"/>
        <dbReference type="ChEBI" id="CHEBI:15378"/>
        <dbReference type="ChEBI" id="CHEBI:15636"/>
        <dbReference type="ChEBI" id="CHEBI:57453"/>
        <dbReference type="ChEBI" id="CHEBI:57540"/>
        <dbReference type="ChEBI" id="CHEBI:57945"/>
        <dbReference type="ChEBI" id="CHEBI:65315"/>
        <dbReference type="ChEBI" id="CHEBI:74447"/>
        <dbReference type="EC" id="2.1.1.74"/>
    </reaction>
</comment>
<organism evidence="13 14">
    <name type="scientific">Brevibacillus reuszeri</name>
    <dbReference type="NCBI Taxonomy" id="54915"/>
    <lineage>
        <taxon>Bacteria</taxon>
        <taxon>Bacillati</taxon>
        <taxon>Bacillota</taxon>
        <taxon>Bacilli</taxon>
        <taxon>Bacillales</taxon>
        <taxon>Paenibacillaceae</taxon>
        <taxon>Brevibacillus</taxon>
    </lineage>
</organism>
<evidence type="ECO:0000256" key="3">
    <source>
        <dbReference type="ARBA" id="ARBA00022603"/>
    </source>
</evidence>
<dbReference type="EMBL" id="LGIQ01000007">
    <property type="protein sequence ID" value="KNB72714.1"/>
    <property type="molecule type" value="Genomic_DNA"/>
</dbReference>
<keyword evidence="9 10" id="KW-0520">NAD</keyword>
<evidence type="ECO:0000256" key="10">
    <source>
        <dbReference type="HAMAP-Rule" id="MF_01037"/>
    </source>
</evidence>
<evidence type="ECO:0000259" key="11">
    <source>
        <dbReference type="Pfam" id="PF01134"/>
    </source>
</evidence>
<reference evidence="12 15" key="3">
    <citation type="submission" date="2019-06" db="EMBL/GenBank/DDBJ databases">
        <title>Whole genome shotgun sequence of Brevibacillus reuszeri NBRC 15719.</title>
        <authorList>
            <person name="Hosoyama A."/>
            <person name="Uohara A."/>
            <person name="Ohji S."/>
            <person name="Ichikawa N."/>
        </authorList>
    </citation>
    <scope>NUCLEOTIDE SEQUENCE [LARGE SCALE GENOMIC DNA]</scope>
    <source>
        <strain evidence="12 15">NBRC 15719</strain>
    </source>
</reference>
<feature type="binding site" evidence="10">
    <location>
        <begin position="10"/>
        <end position="15"/>
    </location>
    <ligand>
        <name>FAD</name>
        <dbReference type="ChEBI" id="CHEBI:57692"/>
    </ligand>
</feature>
<keyword evidence="5 10" id="KW-0808">Transferase</keyword>
<dbReference type="InterPro" id="IPR002218">
    <property type="entry name" value="MnmG-rel"/>
</dbReference>
<dbReference type="GO" id="GO:0050660">
    <property type="term" value="F:flavin adenine dinucleotide binding"/>
    <property type="evidence" value="ECO:0007669"/>
    <property type="project" value="UniProtKB-UniRule"/>
</dbReference>
<dbReference type="Proteomes" id="UP000319578">
    <property type="component" value="Unassembled WGS sequence"/>
</dbReference>
<keyword evidence="15" id="KW-1185">Reference proteome</keyword>
<keyword evidence="7 10" id="KW-0274">FAD</keyword>
<dbReference type="OrthoDB" id="9803114at2"/>
<reference evidence="14" key="1">
    <citation type="submission" date="2015-07" db="EMBL/GenBank/DDBJ databases">
        <title>Genome sequencing project for genomic taxonomy and phylogenomics of Bacillus-like bacteria.</title>
        <authorList>
            <person name="Liu B."/>
            <person name="Wang J."/>
            <person name="Zhu Y."/>
            <person name="Liu G."/>
            <person name="Chen Q."/>
            <person name="Chen Z."/>
            <person name="Lan J."/>
            <person name="Che J."/>
            <person name="Ge C."/>
            <person name="Shi H."/>
            <person name="Pan Z."/>
            <person name="Liu X."/>
        </authorList>
    </citation>
    <scope>NUCLEOTIDE SEQUENCE [LARGE SCALE GENOMIC DNA]</scope>
    <source>
        <strain evidence="14">DSM 9887</strain>
    </source>
</reference>
<dbReference type="NCBIfam" id="TIGR00137">
    <property type="entry name" value="gid_trmFO"/>
    <property type="match status" value="1"/>
</dbReference>
<evidence type="ECO:0000256" key="4">
    <source>
        <dbReference type="ARBA" id="ARBA00022630"/>
    </source>
</evidence>
<comment type="caution">
    <text evidence="13">The sequence shown here is derived from an EMBL/GenBank/DDBJ whole genome shotgun (WGS) entry which is preliminary data.</text>
</comment>
<name>A0A0K9YVH3_9BACL</name>
<dbReference type="STRING" id="54915.ADS79_12795"/>
<dbReference type="InterPro" id="IPR020595">
    <property type="entry name" value="MnmG-rel_CS"/>
</dbReference>
<keyword evidence="3 10" id="KW-0489">Methyltransferase</keyword>
<reference evidence="13" key="2">
    <citation type="submission" date="2015-07" db="EMBL/GenBank/DDBJ databases">
        <title>MeaNS - Measles Nucleotide Surveillance Program.</title>
        <authorList>
            <person name="Tran T."/>
            <person name="Druce J."/>
        </authorList>
    </citation>
    <scope>NUCLEOTIDE SEQUENCE</scope>
    <source>
        <strain evidence="13">DSM 9887</strain>
    </source>
</reference>
<dbReference type="Pfam" id="PF01134">
    <property type="entry name" value="GIDA"/>
    <property type="match status" value="1"/>
</dbReference>
<comment type="similarity">
    <text evidence="10">Belongs to the MnmG family. TrmFO subfamily.</text>
</comment>
<dbReference type="Proteomes" id="UP000036834">
    <property type="component" value="Unassembled WGS sequence"/>
</dbReference>
<comment type="subcellular location">
    <subcellularLocation>
        <location evidence="10">Cytoplasm</location>
    </subcellularLocation>
</comment>
<dbReference type="EC" id="2.1.1.74" evidence="10"/>
<feature type="domain" description="MnmG N-terminal" evidence="11">
    <location>
        <begin position="6"/>
        <end position="368"/>
    </location>
</feature>
<dbReference type="GO" id="GO:0005829">
    <property type="term" value="C:cytosol"/>
    <property type="evidence" value="ECO:0007669"/>
    <property type="project" value="TreeGrafter"/>
</dbReference>
<protein>
    <recommendedName>
        <fullName evidence="10">Methylenetetrahydrofolate--tRNA-(uracil-5-)-methyltransferase TrmFO</fullName>
        <ecNumber evidence="10">2.1.1.74</ecNumber>
    </recommendedName>
    <alternativeName>
        <fullName evidence="10">Folate-dependent tRNA (uracil-5-)-methyltransferase</fullName>
    </alternativeName>
    <alternativeName>
        <fullName evidence="10">Folate-dependent tRNA(M-5-U54)-methyltransferase</fullName>
    </alternativeName>
</protein>
<evidence type="ECO:0000256" key="5">
    <source>
        <dbReference type="ARBA" id="ARBA00022679"/>
    </source>
</evidence>
<dbReference type="PANTHER" id="PTHR11806:SF2">
    <property type="entry name" value="METHYLENETETRAHYDROFOLATE--TRNA-(URACIL-5-)-METHYLTRANSFERASE TRMFO"/>
    <property type="match status" value="1"/>
</dbReference>
<keyword evidence="6 10" id="KW-0819">tRNA processing</keyword>
<evidence type="ECO:0000313" key="13">
    <source>
        <dbReference type="EMBL" id="KNB72714.1"/>
    </source>
</evidence>
<dbReference type="Gene3D" id="3.50.50.60">
    <property type="entry name" value="FAD/NAD(P)-binding domain"/>
    <property type="match status" value="2"/>
</dbReference>
<evidence type="ECO:0000256" key="8">
    <source>
        <dbReference type="ARBA" id="ARBA00022857"/>
    </source>
</evidence>
<evidence type="ECO:0000313" key="15">
    <source>
        <dbReference type="Proteomes" id="UP000319578"/>
    </source>
</evidence>
<keyword evidence="4 10" id="KW-0285">Flavoprotein</keyword>
<dbReference type="NCBIfam" id="NF003739">
    <property type="entry name" value="PRK05335.1"/>
    <property type="match status" value="1"/>
</dbReference>
<dbReference type="SUPFAM" id="SSF51905">
    <property type="entry name" value="FAD/NAD(P)-binding domain"/>
    <property type="match status" value="1"/>
</dbReference>
<dbReference type="AlphaFoldDB" id="A0A0K9YVH3"/>
<dbReference type="PANTHER" id="PTHR11806">
    <property type="entry name" value="GLUCOSE INHIBITED DIVISION PROTEIN A"/>
    <property type="match status" value="1"/>
</dbReference>